<gene>
    <name evidence="1" type="ORF">BH720_032175</name>
</gene>
<evidence type="ECO:0000313" key="2">
    <source>
        <dbReference type="Proteomes" id="UP000095472"/>
    </source>
</evidence>
<accession>A0ACD5GSI3</accession>
<organism evidence="1 2">
    <name type="scientific">Desertifilum tharense IPPAS B-1220</name>
    <dbReference type="NCBI Taxonomy" id="1781255"/>
    <lineage>
        <taxon>Bacteria</taxon>
        <taxon>Bacillati</taxon>
        <taxon>Cyanobacteriota</taxon>
        <taxon>Cyanophyceae</taxon>
        <taxon>Desertifilales</taxon>
        <taxon>Desertifilaceae</taxon>
        <taxon>Desertifilum</taxon>
    </lineage>
</organism>
<protein>
    <submittedName>
        <fullName evidence="1">Uncharacterized protein</fullName>
    </submittedName>
</protein>
<dbReference type="EMBL" id="CP182909">
    <property type="protein sequence ID" value="XPM63791.1"/>
    <property type="molecule type" value="Genomic_DNA"/>
</dbReference>
<proteinExistence type="predicted"/>
<sequence>MRYSIMLQIASAIALILVGGSALFAWVQSRPASNPQVDLSRTEAEERIHTLSLK</sequence>
<name>A0ACD5GSI3_9CYAN</name>
<keyword evidence="2" id="KW-1185">Reference proteome</keyword>
<dbReference type="Proteomes" id="UP000095472">
    <property type="component" value="Chromosome"/>
</dbReference>
<evidence type="ECO:0000313" key="1">
    <source>
        <dbReference type="EMBL" id="XPM63791.1"/>
    </source>
</evidence>
<reference evidence="1 2" key="1">
    <citation type="journal article" date="2016" name="Genome Announc.">
        <title>Draft Genome Sequence of the Thermotolerant Cyanobacterium Desertifilum sp. IPPAS B-1220.</title>
        <authorList>
            <person name="Mironov K.S."/>
            <person name="Sinetova M.A."/>
            <person name="Bolatkhan K."/>
            <person name="Zayadan B.K."/>
            <person name="Ustinova V.V."/>
            <person name="Kupriyanova E.V."/>
            <person name="Skrypnik A.N."/>
            <person name="Gogoleva N.E."/>
            <person name="Gogolev Y.V."/>
            <person name="Los D.A."/>
        </authorList>
    </citation>
    <scope>NUCLEOTIDE SEQUENCE [LARGE SCALE GENOMIC DNA]</scope>
    <source>
        <strain evidence="1 2">IPPAS B-1220</strain>
    </source>
</reference>